<organism evidence="2 3">
    <name type="scientific">Phytophthora infestans</name>
    <name type="common">Potato late blight agent</name>
    <name type="synonym">Botrytis infestans</name>
    <dbReference type="NCBI Taxonomy" id="4787"/>
    <lineage>
        <taxon>Eukaryota</taxon>
        <taxon>Sar</taxon>
        <taxon>Stramenopiles</taxon>
        <taxon>Oomycota</taxon>
        <taxon>Peronosporomycetes</taxon>
        <taxon>Peronosporales</taxon>
        <taxon>Peronosporaceae</taxon>
        <taxon>Phytophthora</taxon>
    </lineage>
</organism>
<proteinExistence type="predicted"/>
<name>A0A833SLQ2_PHYIN</name>
<comment type="caution">
    <text evidence="2">The sequence shown here is derived from an EMBL/GenBank/DDBJ whole genome shotgun (WGS) entry which is preliminary data.</text>
</comment>
<evidence type="ECO:0000256" key="1">
    <source>
        <dbReference type="SAM" id="MobiDB-lite"/>
    </source>
</evidence>
<evidence type="ECO:0000313" key="3">
    <source>
        <dbReference type="Proteomes" id="UP000602510"/>
    </source>
</evidence>
<evidence type="ECO:0000313" key="2">
    <source>
        <dbReference type="EMBL" id="KAF4028919.1"/>
    </source>
</evidence>
<feature type="region of interest" description="Disordered" evidence="1">
    <location>
        <begin position="49"/>
        <end position="74"/>
    </location>
</feature>
<dbReference type="AlphaFoldDB" id="A0A833SLQ2"/>
<sequence>MTMSSETDVLRKLYADEFKETEEGERGRTEADVDIKTEVKEEPEMTREIVAGDAAHSEGPYTTDGYDSEYYDAE</sequence>
<dbReference type="EMBL" id="WSZM01000929">
    <property type="protein sequence ID" value="KAF4028919.1"/>
    <property type="molecule type" value="Genomic_DNA"/>
</dbReference>
<gene>
    <name evidence="2" type="ORF">GN244_ATG19379</name>
</gene>
<keyword evidence="3" id="KW-1185">Reference proteome</keyword>
<dbReference type="Proteomes" id="UP000602510">
    <property type="component" value="Unassembled WGS sequence"/>
</dbReference>
<protein>
    <submittedName>
        <fullName evidence="2">Uncharacterized protein</fullName>
    </submittedName>
</protein>
<reference evidence="2" key="1">
    <citation type="submission" date="2020-04" db="EMBL/GenBank/DDBJ databases">
        <title>Hybrid Assembly of Korean Phytophthora infestans isolates.</title>
        <authorList>
            <person name="Prokchorchik M."/>
            <person name="Lee Y."/>
            <person name="Seo J."/>
            <person name="Cho J.-H."/>
            <person name="Park Y.-E."/>
            <person name="Jang D.-C."/>
            <person name="Im J.-S."/>
            <person name="Choi J.-G."/>
            <person name="Park H.-J."/>
            <person name="Lee G.-B."/>
            <person name="Lee Y.-G."/>
            <person name="Hong S.-Y."/>
            <person name="Cho K."/>
            <person name="Sohn K.H."/>
        </authorList>
    </citation>
    <scope>NUCLEOTIDE SEQUENCE</scope>
    <source>
        <strain evidence="2">KR_1_A1</strain>
    </source>
</reference>
<accession>A0A833SLQ2</accession>